<dbReference type="Gene3D" id="3.40.630.10">
    <property type="entry name" value="Zn peptidases"/>
    <property type="match status" value="1"/>
</dbReference>
<feature type="domain" description="Cytosol aminopeptidase" evidence="9">
    <location>
        <begin position="342"/>
        <end position="349"/>
    </location>
</feature>
<evidence type="ECO:0000256" key="3">
    <source>
        <dbReference type="ARBA" id="ARBA00009528"/>
    </source>
</evidence>
<keyword evidence="8" id="KW-0479">Metal-binding</keyword>
<feature type="active site" evidence="8">
    <location>
        <position position="348"/>
    </location>
</feature>
<dbReference type="Proteomes" id="UP000004080">
    <property type="component" value="Unassembled WGS sequence"/>
</dbReference>
<dbReference type="NCBIfam" id="NF002083">
    <property type="entry name" value="PRK00913.3-5"/>
    <property type="match status" value="1"/>
</dbReference>
<dbReference type="EMBL" id="AKKV01000025">
    <property type="protein sequence ID" value="EIT85632.1"/>
    <property type="molecule type" value="Genomic_DNA"/>
</dbReference>
<keyword evidence="4 8" id="KW-0031">Aminopeptidase</keyword>
<dbReference type="STRING" id="1196324.A374_10363"/>
<dbReference type="CDD" id="cd00433">
    <property type="entry name" value="Peptidase_M17"/>
    <property type="match status" value="1"/>
</dbReference>
<evidence type="ECO:0000256" key="7">
    <source>
        <dbReference type="ARBA" id="ARBA00049972"/>
    </source>
</evidence>
<accession>I8AIR5</accession>
<dbReference type="PROSITE" id="PS00631">
    <property type="entry name" value="CYTOSOL_AP"/>
    <property type="match status" value="1"/>
</dbReference>
<comment type="caution">
    <text evidence="10">The sequence shown here is derived from an EMBL/GenBank/DDBJ whole genome shotgun (WGS) entry which is preliminary data.</text>
</comment>
<dbReference type="eggNOG" id="COG0260">
    <property type="taxonomic scope" value="Bacteria"/>
</dbReference>
<evidence type="ECO:0000256" key="6">
    <source>
        <dbReference type="ARBA" id="ARBA00022801"/>
    </source>
</evidence>
<keyword evidence="8" id="KW-0963">Cytoplasm</keyword>
<feature type="binding site" evidence="8">
    <location>
        <position position="344"/>
    </location>
    <ligand>
        <name>Mn(2+)</name>
        <dbReference type="ChEBI" id="CHEBI:29035"/>
        <label>1</label>
    </ligand>
</feature>
<feature type="binding site" evidence="8">
    <location>
        <position position="267"/>
    </location>
    <ligand>
        <name>Mn(2+)</name>
        <dbReference type="ChEBI" id="CHEBI:29035"/>
        <label>1</label>
    </ligand>
</feature>
<keyword evidence="6 8" id="KW-0378">Hydrolase</keyword>
<keyword evidence="8" id="KW-0464">Manganese</keyword>
<dbReference type="InterPro" id="IPR008283">
    <property type="entry name" value="Peptidase_M17_N"/>
</dbReference>
<dbReference type="Pfam" id="PF00883">
    <property type="entry name" value="Peptidase_M17"/>
    <property type="match status" value="1"/>
</dbReference>
<evidence type="ECO:0000256" key="2">
    <source>
        <dbReference type="ARBA" id="ARBA00000967"/>
    </source>
</evidence>
<feature type="binding site" evidence="8">
    <location>
        <position position="285"/>
    </location>
    <ligand>
        <name>Mn(2+)</name>
        <dbReference type="ChEBI" id="CHEBI:29035"/>
        <label>2</label>
    </ligand>
</feature>
<comment type="subcellular location">
    <subcellularLocation>
        <location evidence="8">Cytoplasm</location>
    </subcellularLocation>
</comment>
<proteinExistence type="inferred from homology"/>
<dbReference type="InterPro" id="IPR011356">
    <property type="entry name" value="Leucine_aapep/pepB"/>
</dbReference>
<feature type="binding site" evidence="8">
    <location>
        <position position="346"/>
    </location>
    <ligand>
        <name>Mn(2+)</name>
        <dbReference type="ChEBI" id="CHEBI:29035"/>
        <label>1</label>
    </ligand>
</feature>
<feature type="binding site" evidence="8">
    <location>
        <position position="346"/>
    </location>
    <ligand>
        <name>Mn(2+)</name>
        <dbReference type="ChEBI" id="CHEBI:29035"/>
        <label>2</label>
    </ligand>
</feature>
<dbReference type="OrthoDB" id="9809354at2"/>
<dbReference type="RefSeq" id="WP_007202157.1">
    <property type="nucleotide sequence ID" value="NZ_AKKV01000025.1"/>
</dbReference>
<sequence length="496" mass="53351">MFTTKVDWQRANHDEALIIGVWSDRKKLEGYVKEIDEAFNGHITQLFKEGDISTSYKALSKLHTFGIIGAKRLYFIGLGRKQDSSYERIRAALGKVVKEIDRDQRESVSILLDTFTTENVAIEQMAHAFSEAILSASYTIQHYKERSNQRDVWLKAVTVYTKEEVNRALQEGAVFGAGLNTARTLVNTPANLLTPSDLIGTAVELAISSDMEYEVLERADMEKLGMGALLAVSQGSVEPPKLFVAKYTGGEKDAPYLALVGKGVTFDAGGYSIKTATGMVDMKSDMGGAAAVIGALEVIGKLRPQTNLLFVIPACENLINGAAMKPGDVITSLSGLTIEVKNTDAEGRLLLADAVTYAKQLGAHAVVDVATLTGGVSVALGDCTTGAVTNDETLYHQLKQVAAHEGELLWLLPSHQPFKDMIRTSDVADLTNSSGRLGHAITGGLFIGTFAGETPWVHLDIAGTAFSARPSDLGPKGATGVMVRTLARLAMQWQAE</sequence>
<name>I8AIR5_9BACL</name>
<comment type="function">
    <text evidence="7 8">Presumably involved in the processing and regular turnover of intracellular proteins. Catalyzes the removal of unsubstituted N-terminal amino acids from various peptides.</text>
</comment>
<comment type="cofactor">
    <cofactor evidence="8">
        <name>Mn(2+)</name>
        <dbReference type="ChEBI" id="CHEBI:29035"/>
    </cofactor>
    <text evidence="8">Binds 2 manganese ions per subunit.</text>
</comment>
<dbReference type="SUPFAM" id="SSF52949">
    <property type="entry name" value="Macro domain-like"/>
    <property type="match status" value="1"/>
</dbReference>
<dbReference type="MEROPS" id="M17.010"/>
<dbReference type="GO" id="GO:0005737">
    <property type="term" value="C:cytoplasm"/>
    <property type="evidence" value="ECO:0007669"/>
    <property type="project" value="UniProtKB-SubCell"/>
</dbReference>
<keyword evidence="5 8" id="KW-0645">Protease</keyword>
<dbReference type="NCBIfam" id="NF002074">
    <property type="entry name" value="PRK00913.1-4"/>
    <property type="match status" value="1"/>
</dbReference>
<dbReference type="PANTHER" id="PTHR11963:SF23">
    <property type="entry name" value="CYTOSOL AMINOPEPTIDASE"/>
    <property type="match status" value="1"/>
</dbReference>
<evidence type="ECO:0000259" key="9">
    <source>
        <dbReference type="PROSITE" id="PS00631"/>
    </source>
</evidence>
<evidence type="ECO:0000313" key="11">
    <source>
        <dbReference type="Proteomes" id="UP000004080"/>
    </source>
</evidence>
<dbReference type="GO" id="GO:0030145">
    <property type="term" value="F:manganese ion binding"/>
    <property type="evidence" value="ECO:0007669"/>
    <property type="project" value="UniProtKB-UniRule"/>
</dbReference>
<comment type="catalytic activity">
    <reaction evidence="1 8">
        <text>Release of an N-terminal amino acid, Xaa-|-Yaa-, in which Xaa is preferably Leu, but may be other amino acids including Pro although not Arg or Lys, and Yaa may be Pro. Amino acid amides and methyl esters are also readily hydrolyzed, but rates on arylamides are exceedingly low.</text>
        <dbReference type="EC" id="3.4.11.1"/>
    </reaction>
</comment>
<evidence type="ECO:0000256" key="1">
    <source>
        <dbReference type="ARBA" id="ARBA00000135"/>
    </source>
</evidence>
<dbReference type="InterPro" id="IPR023042">
    <property type="entry name" value="Peptidase_M17_leu_NH2_pept"/>
</dbReference>
<dbReference type="PANTHER" id="PTHR11963">
    <property type="entry name" value="LEUCINE AMINOPEPTIDASE-RELATED"/>
    <property type="match status" value="1"/>
</dbReference>
<dbReference type="InterPro" id="IPR000819">
    <property type="entry name" value="Peptidase_M17_C"/>
</dbReference>
<evidence type="ECO:0000256" key="4">
    <source>
        <dbReference type="ARBA" id="ARBA00022438"/>
    </source>
</evidence>
<feature type="active site" evidence="8">
    <location>
        <position position="274"/>
    </location>
</feature>
<dbReference type="NCBIfam" id="NF002073">
    <property type="entry name" value="PRK00913.1-2"/>
    <property type="match status" value="1"/>
</dbReference>
<dbReference type="GO" id="GO:0006508">
    <property type="term" value="P:proteolysis"/>
    <property type="evidence" value="ECO:0007669"/>
    <property type="project" value="UniProtKB-KW"/>
</dbReference>
<dbReference type="GO" id="GO:0070006">
    <property type="term" value="F:metalloaminopeptidase activity"/>
    <property type="evidence" value="ECO:0007669"/>
    <property type="project" value="InterPro"/>
</dbReference>
<keyword evidence="11" id="KW-1185">Reference proteome</keyword>
<feature type="binding site" evidence="8">
    <location>
        <position position="262"/>
    </location>
    <ligand>
        <name>Mn(2+)</name>
        <dbReference type="ChEBI" id="CHEBI:29035"/>
        <label>2</label>
    </ligand>
</feature>
<dbReference type="AlphaFoldDB" id="I8AIR5"/>
<dbReference type="EC" id="3.4.11.10" evidence="8"/>
<comment type="similarity">
    <text evidence="3 8">Belongs to the peptidase M17 family.</text>
</comment>
<comment type="catalytic activity">
    <reaction evidence="2 8">
        <text>Release of an N-terminal amino acid, preferentially leucine, but not glutamic or aspartic acids.</text>
        <dbReference type="EC" id="3.4.11.10"/>
    </reaction>
</comment>
<dbReference type="PRINTS" id="PR00481">
    <property type="entry name" value="LAMNOPPTDASE"/>
</dbReference>
<evidence type="ECO:0000256" key="5">
    <source>
        <dbReference type="ARBA" id="ARBA00022670"/>
    </source>
</evidence>
<dbReference type="SUPFAM" id="SSF53187">
    <property type="entry name" value="Zn-dependent exopeptidases"/>
    <property type="match status" value="1"/>
</dbReference>
<organism evidence="10 11">
    <name type="scientific">Fictibacillus macauensis ZFHKF-1</name>
    <dbReference type="NCBI Taxonomy" id="1196324"/>
    <lineage>
        <taxon>Bacteria</taxon>
        <taxon>Bacillati</taxon>
        <taxon>Bacillota</taxon>
        <taxon>Bacilli</taxon>
        <taxon>Bacillales</taxon>
        <taxon>Fictibacillaceae</taxon>
        <taxon>Fictibacillus</taxon>
    </lineage>
</organism>
<dbReference type="Pfam" id="PF02789">
    <property type="entry name" value="Peptidase_M17_N"/>
    <property type="match status" value="1"/>
</dbReference>
<gene>
    <name evidence="8" type="primary">pepA</name>
    <name evidence="10" type="ORF">A374_10363</name>
</gene>
<evidence type="ECO:0000313" key="10">
    <source>
        <dbReference type="EMBL" id="EIT85632.1"/>
    </source>
</evidence>
<dbReference type="PATRIC" id="fig|1196324.3.peg.2117"/>
<protein>
    <recommendedName>
        <fullName evidence="8">Probable cytosol aminopeptidase</fullName>
        <ecNumber evidence="8">3.4.11.1</ecNumber>
    </recommendedName>
    <alternativeName>
        <fullName evidence="8">Leucine aminopeptidase</fullName>
        <shortName evidence="8">LAP</shortName>
        <ecNumber evidence="8">3.4.11.10</ecNumber>
    </alternativeName>
    <alternativeName>
        <fullName evidence="8">Leucyl aminopeptidase</fullName>
    </alternativeName>
</protein>
<dbReference type="EC" id="3.4.11.1" evidence="8"/>
<reference evidence="10 11" key="1">
    <citation type="journal article" date="2012" name="J. Bacteriol.">
        <title>Genome of Bacillus macauensis ZFHKF-1, a Long-Chain-Forming Bacterium.</title>
        <authorList>
            <person name="Cai L."/>
            <person name="Zhang T."/>
        </authorList>
    </citation>
    <scope>NUCLEOTIDE SEQUENCE [LARGE SCALE GENOMIC DNA]</scope>
    <source>
        <strain evidence="10 11">ZFHKF-1</strain>
    </source>
</reference>
<dbReference type="InterPro" id="IPR043472">
    <property type="entry name" value="Macro_dom-like"/>
</dbReference>
<feature type="binding site" evidence="8">
    <location>
        <position position="267"/>
    </location>
    <ligand>
        <name>Mn(2+)</name>
        <dbReference type="ChEBI" id="CHEBI:29035"/>
        <label>2</label>
    </ligand>
</feature>
<evidence type="ECO:0000256" key="8">
    <source>
        <dbReference type="HAMAP-Rule" id="MF_00181"/>
    </source>
</evidence>
<dbReference type="HAMAP" id="MF_00181">
    <property type="entry name" value="Cytosol_peptidase_M17"/>
    <property type="match status" value="1"/>
</dbReference>
<dbReference type="Gene3D" id="3.40.220.10">
    <property type="entry name" value="Leucine Aminopeptidase, subunit E, domain 1"/>
    <property type="match status" value="1"/>
</dbReference>